<dbReference type="EMBL" id="VFOS01000001">
    <property type="protein sequence ID" value="TQL63861.1"/>
    <property type="molecule type" value="Genomic_DNA"/>
</dbReference>
<comment type="caution">
    <text evidence="2">The sequence shown here is derived from an EMBL/GenBank/DDBJ whole genome shotgun (WGS) entry which is preliminary data.</text>
</comment>
<keyword evidence="1" id="KW-0812">Transmembrane</keyword>
<sequence length="127" mass="13137">MLVVVFWLQAVLAVAGTLTGLWLAVADGGRLDSLAVGLAVVALGIAALLWAFGRAIRRGKTWFRGPAITLELISIAAVISSWNDLDPLIAIAILATALAAGVLMFVPAVLTATTNPARGRGAYPSDE</sequence>
<dbReference type="Proteomes" id="UP000315389">
    <property type="component" value="Unassembled WGS sequence"/>
</dbReference>
<keyword evidence="3" id="KW-1185">Reference proteome</keyword>
<accession>A0A542ZU28</accession>
<evidence type="ECO:0000313" key="3">
    <source>
        <dbReference type="Proteomes" id="UP000315389"/>
    </source>
</evidence>
<name>A0A542ZU28_RARFA</name>
<evidence type="ECO:0000256" key="1">
    <source>
        <dbReference type="SAM" id="Phobius"/>
    </source>
</evidence>
<feature type="transmembrane region" description="Helical" evidence="1">
    <location>
        <begin position="88"/>
        <end position="110"/>
    </location>
</feature>
<keyword evidence="1" id="KW-1133">Transmembrane helix</keyword>
<organism evidence="2 3">
    <name type="scientific">Rarobacter faecitabidus</name>
    <dbReference type="NCBI Taxonomy" id="13243"/>
    <lineage>
        <taxon>Bacteria</taxon>
        <taxon>Bacillati</taxon>
        <taxon>Actinomycetota</taxon>
        <taxon>Actinomycetes</taxon>
        <taxon>Micrococcales</taxon>
        <taxon>Rarobacteraceae</taxon>
        <taxon>Rarobacter</taxon>
    </lineage>
</organism>
<dbReference type="AlphaFoldDB" id="A0A542ZU28"/>
<reference evidence="2 3" key="1">
    <citation type="submission" date="2019-06" db="EMBL/GenBank/DDBJ databases">
        <title>Sequencing the genomes of 1000 actinobacteria strains.</title>
        <authorList>
            <person name="Klenk H.-P."/>
        </authorList>
    </citation>
    <scope>NUCLEOTIDE SEQUENCE [LARGE SCALE GENOMIC DNA]</scope>
    <source>
        <strain evidence="2 3">DSM 4813</strain>
    </source>
</reference>
<proteinExistence type="predicted"/>
<protein>
    <submittedName>
        <fullName evidence="2">Uncharacterized protein</fullName>
    </submittedName>
</protein>
<evidence type="ECO:0000313" key="2">
    <source>
        <dbReference type="EMBL" id="TQL63861.1"/>
    </source>
</evidence>
<feature type="transmembrane region" description="Helical" evidence="1">
    <location>
        <begin position="65"/>
        <end position="82"/>
    </location>
</feature>
<gene>
    <name evidence="2" type="ORF">FB461_0340</name>
</gene>
<keyword evidence="1" id="KW-0472">Membrane</keyword>
<feature type="transmembrane region" description="Helical" evidence="1">
    <location>
        <begin position="36"/>
        <end position="53"/>
    </location>
</feature>